<comment type="caution">
    <text evidence="2">The sequence shown here is derived from an EMBL/GenBank/DDBJ whole genome shotgun (WGS) entry which is preliminary data.</text>
</comment>
<dbReference type="InterPro" id="IPR006311">
    <property type="entry name" value="TAT_signal"/>
</dbReference>
<reference evidence="2 3" key="1">
    <citation type="submission" date="2024-06" db="EMBL/GenBank/DDBJ databases">
        <title>The Natural Products Discovery Center: Release of the First 8490 Sequenced Strains for Exploring Actinobacteria Biosynthetic Diversity.</title>
        <authorList>
            <person name="Kalkreuter E."/>
            <person name="Kautsar S.A."/>
            <person name="Yang D."/>
            <person name="Bader C.D."/>
            <person name="Teijaro C.N."/>
            <person name="Fluegel L."/>
            <person name="Davis C.M."/>
            <person name="Simpson J.R."/>
            <person name="Lauterbach L."/>
            <person name="Steele A.D."/>
            <person name="Gui C."/>
            <person name="Meng S."/>
            <person name="Li G."/>
            <person name="Viehrig K."/>
            <person name="Ye F."/>
            <person name="Su P."/>
            <person name="Kiefer A.F."/>
            <person name="Nichols A."/>
            <person name="Cepeda A.J."/>
            <person name="Yan W."/>
            <person name="Fan B."/>
            <person name="Jiang Y."/>
            <person name="Adhikari A."/>
            <person name="Zheng C.-J."/>
            <person name="Schuster L."/>
            <person name="Cowan T.M."/>
            <person name="Smanski M.J."/>
            <person name="Chevrette M.G."/>
            <person name="De Carvalho L.P.S."/>
            <person name="Shen B."/>
        </authorList>
    </citation>
    <scope>NUCLEOTIDE SEQUENCE [LARGE SCALE GENOMIC DNA]</scope>
    <source>
        <strain evidence="2 3">NPDC049574</strain>
    </source>
</reference>
<organism evidence="2 3">
    <name type="scientific">Nonomuraea bangladeshensis</name>
    <dbReference type="NCBI Taxonomy" id="404385"/>
    <lineage>
        <taxon>Bacteria</taxon>
        <taxon>Bacillati</taxon>
        <taxon>Actinomycetota</taxon>
        <taxon>Actinomycetes</taxon>
        <taxon>Streptosporangiales</taxon>
        <taxon>Streptosporangiaceae</taxon>
        <taxon>Nonomuraea</taxon>
    </lineage>
</organism>
<accession>A0ABV3H578</accession>
<feature type="signal peptide" evidence="1">
    <location>
        <begin position="1"/>
        <end position="33"/>
    </location>
</feature>
<gene>
    <name evidence="2" type="ORF">AB0K40_19435</name>
</gene>
<dbReference type="PROSITE" id="PS51318">
    <property type="entry name" value="TAT"/>
    <property type="match status" value="1"/>
</dbReference>
<dbReference type="Gene3D" id="3.40.710.10">
    <property type="entry name" value="DD-peptidase/beta-lactamase superfamily"/>
    <property type="match status" value="1"/>
</dbReference>
<protein>
    <recommendedName>
        <fullName evidence="4">Beta-lactamase family protein</fullName>
    </recommendedName>
</protein>
<name>A0ABV3H578_9ACTN</name>
<proteinExistence type="predicted"/>
<evidence type="ECO:0000313" key="3">
    <source>
        <dbReference type="Proteomes" id="UP001552427"/>
    </source>
</evidence>
<feature type="chain" id="PRO_5046396849" description="Beta-lactamase family protein" evidence="1">
    <location>
        <begin position="34"/>
        <end position="598"/>
    </location>
</feature>
<dbReference type="SUPFAM" id="SSF56601">
    <property type="entry name" value="beta-lactamase/transpeptidase-like"/>
    <property type="match status" value="1"/>
</dbReference>
<evidence type="ECO:0008006" key="4">
    <source>
        <dbReference type="Google" id="ProtNLM"/>
    </source>
</evidence>
<dbReference type="EMBL" id="JBFARM010000005">
    <property type="protein sequence ID" value="MEV4287685.1"/>
    <property type="molecule type" value="Genomic_DNA"/>
</dbReference>
<sequence length="598" mass="63680">MRTPPIRRHALRLALAALLGTFAVATGASPAAAAVTPVPGDPLTGSGAVSRTLLTKAELTGGTATSTIADSAFALPAAAAMPLHTFSGRLELTGEATGGGFTELEDDFAYTNAGDSPRKHLPEISLEFVQNGSHLIPVEQGLRITGNAVWNLLVSPGRAWSETGDGGWSRASVPFALVQRNANCVHNATMTFLFNATSVSQVRYQVTQETCLYFKFDLWGQLPATYTPYPVAGAEAVRNAHAAEIAGRLPTRPIAALAADHPSAGLDLAAFGSGVTPAHMSAYGLLHDGVNYVSGCSTRQGTYPFCEVMRLPSYSTAKSAMAGTALMRLTQTHGTGVSGQLIRDWVPEHASATGRWAGVTINHTLDMATGNYRSPTYMSDERGAIVSGFLTAEPYATKIDLAFDFPSRVAPGTKWVYHTTDTFIATRAMRNYLGSDLFDELRDGVYVPAKLSRGALTSLRTGNSATGQAFGGYGLFYNRDDIAKLAKLYNNDGGVAGGVQVLHPGLLGATMQKDPADRGIATTSAAGFRYNNGFWAKHFTPAEFPQYDCSFWVPFMSGYGGITVAMLPNGATYYYFSDNDEFSWYAAVHEAGKLAPYC</sequence>
<dbReference type="InterPro" id="IPR012338">
    <property type="entry name" value="Beta-lactam/transpept-like"/>
</dbReference>
<dbReference type="Proteomes" id="UP001552427">
    <property type="component" value="Unassembled WGS sequence"/>
</dbReference>
<evidence type="ECO:0000313" key="2">
    <source>
        <dbReference type="EMBL" id="MEV4287685.1"/>
    </source>
</evidence>
<keyword evidence="3" id="KW-1185">Reference proteome</keyword>
<evidence type="ECO:0000256" key="1">
    <source>
        <dbReference type="SAM" id="SignalP"/>
    </source>
</evidence>
<dbReference type="RefSeq" id="WP_364451452.1">
    <property type="nucleotide sequence ID" value="NZ_JBFARM010000005.1"/>
</dbReference>
<keyword evidence="1" id="KW-0732">Signal</keyword>